<name>A0A8J3LM90_9ACTN</name>
<reference evidence="3" key="1">
    <citation type="submission" date="2021-01" db="EMBL/GenBank/DDBJ databases">
        <title>Whole genome shotgun sequence of Planosporangium flavigriseum NBRC 105377.</title>
        <authorList>
            <person name="Komaki H."/>
            <person name="Tamura T."/>
        </authorList>
    </citation>
    <scope>NUCLEOTIDE SEQUENCE</scope>
    <source>
        <strain evidence="3">NBRC 105377</strain>
    </source>
</reference>
<dbReference type="InterPro" id="IPR050564">
    <property type="entry name" value="F420-G6PD/mer"/>
</dbReference>
<dbReference type="SUPFAM" id="SSF51679">
    <property type="entry name" value="Bacterial luciferase-like"/>
    <property type="match status" value="1"/>
</dbReference>
<comment type="caution">
    <text evidence="3">The sequence shown here is derived from an EMBL/GenBank/DDBJ whole genome shotgun (WGS) entry which is preliminary data.</text>
</comment>
<evidence type="ECO:0000256" key="1">
    <source>
        <dbReference type="ARBA" id="ARBA00023002"/>
    </source>
</evidence>
<dbReference type="Gene3D" id="3.20.20.30">
    <property type="entry name" value="Luciferase-like domain"/>
    <property type="match status" value="1"/>
</dbReference>
<dbReference type="EMBL" id="BONU01000013">
    <property type="protein sequence ID" value="GIG73919.1"/>
    <property type="molecule type" value="Genomic_DNA"/>
</dbReference>
<dbReference type="InterPro" id="IPR036661">
    <property type="entry name" value="Luciferase-like_sf"/>
</dbReference>
<protein>
    <submittedName>
        <fullName evidence="3">LLM class F420-dependent oxidoreductase</fullName>
    </submittedName>
</protein>
<dbReference type="PANTHER" id="PTHR43244">
    <property type="match status" value="1"/>
</dbReference>
<dbReference type="AlphaFoldDB" id="A0A8J3LM90"/>
<evidence type="ECO:0000313" key="3">
    <source>
        <dbReference type="EMBL" id="GIG73919.1"/>
    </source>
</evidence>
<feature type="domain" description="Luciferase-like" evidence="2">
    <location>
        <begin position="26"/>
        <end position="274"/>
    </location>
</feature>
<evidence type="ECO:0000259" key="2">
    <source>
        <dbReference type="Pfam" id="PF00296"/>
    </source>
</evidence>
<dbReference type="InterPro" id="IPR011251">
    <property type="entry name" value="Luciferase-like_dom"/>
</dbReference>
<organism evidence="3 4">
    <name type="scientific">Planosporangium flavigriseum</name>
    <dbReference type="NCBI Taxonomy" id="373681"/>
    <lineage>
        <taxon>Bacteria</taxon>
        <taxon>Bacillati</taxon>
        <taxon>Actinomycetota</taxon>
        <taxon>Actinomycetes</taxon>
        <taxon>Micromonosporales</taxon>
        <taxon>Micromonosporaceae</taxon>
        <taxon>Planosporangium</taxon>
    </lineage>
</organism>
<dbReference type="GO" id="GO:0016705">
    <property type="term" value="F:oxidoreductase activity, acting on paired donors, with incorporation or reduction of molecular oxygen"/>
    <property type="evidence" value="ECO:0007669"/>
    <property type="project" value="InterPro"/>
</dbReference>
<dbReference type="PANTHER" id="PTHR43244:SF1">
    <property type="entry name" value="5,10-METHYLENETETRAHYDROMETHANOPTERIN REDUCTASE"/>
    <property type="match status" value="1"/>
</dbReference>
<accession>A0A8J3LM90</accession>
<dbReference type="RefSeq" id="WP_168079145.1">
    <property type="nucleotide sequence ID" value="NZ_BAAAQJ010000020.1"/>
</dbReference>
<keyword evidence="4" id="KW-1185">Reference proteome</keyword>
<dbReference type="NCBIfam" id="TIGR03620">
    <property type="entry name" value="F420_MSMEG_4141"/>
    <property type="match status" value="1"/>
</dbReference>
<evidence type="ECO:0000313" key="4">
    <source>
        <dbReference type="Proteomes" id="UP000653674"/>
    </source>
</evidence>
<dbReference type="Proteomes" id="UP000653674">
    <property type="component" value="Unassembled WGS sequence"/>
</dbReference>
<dbReference type="Pfam" id="PF00296">
    <property type="entry name" value="Bac_luciferase"/>
    <property type="match status" value="1"/>
</dbReference>
<sequence length="299" mass="32316">MPASDIVTVTRDRLGSVGVWQAVLRMATPDAQRAYARRVEELGYGSLWSGEGVGANDIFVDQAVWLSATSRLATGSGIANLWGRHPAAMQIAAASLEAAWPGRTVLGIGVSHGPAIERTGQVYEKPLARMRHYLDGMDQPLAPNRIAPPRVLAALRPRMLELARDRADGAHTYFVPPQHTKQAREALGPDRLLIPEQAVFVGTDASQARAVAREHTQFYLRLPNYVNNLKQLGFTDADLEGAGSDRLVDAIVAWGDVDTIAARVREHLDAGADHVLLQPLGPDIDAALPQLEALAPSVR</sequence>
<keyword evidence="1" id="KW-0560">Oxidoreductase</keyword>
<proteinExistence type="predicted"/>
<gene>
    <name evidence="3" type="ORF">Pfl04_23230</name>
</gene>
<dbReference type="InterPro" id="IPR019922">
    <property type="entry name" value="Lucif-like_OxRdatse_MSMEG_4141"/>
</dbReference>